<proteinExistence type="inferred from homology"/>
<dbReference type="InterPro" id="IPR008995">
    <property type="entry name" value="Mo/tungstate-bd_C_term_dom"/>
</dbReference>
<dbReference type="GO" id="GO:0016020">
    <property type="term" value="C:membrane"/>
    <property type="evidence" value="ECO:0007669"/>
    <property type="project" value="InterPro"/>
</dbReference>
<dbReference type="InterPro" id="IPR003593">
    <property type="entry name" value="AAA+_ATPase"/>
</dbReference>
<keyword evidence="4 11" id="KW-0500">Molybdenum</keyword>
<feature type="domain" description="Mop" evidence="13">
    <location>
        <begin position="297"/>
        <end position="367"/>
    </location>
</feature>
<gene>
    <name evidence="14" type="ORF">HNR60_004050</name>
</gene>
<keyword evidence="7 14" id="KW-0067">ATP-binding</keyword>
<evidence type="ECO:0000256" key="9">
    <source>
        <dbReference type="ARBA" id="ARBA00023136"/>
    </source>
</evidence>
<dbReference type="SUPFAM" id="SSF50331">
    <property type="entry name" value="MOP-like"/>
    <property type="match status" value="1"/>
</dbReference>
<evidence type="ECO:0000256" key="2">
    <source>
        <dbReference type="ARBA" id="ARBA00022448"/>
    </source>
</evidence>
<evidence type="ECO:0000259" key="13">
    <source>
        <dbReference type="PROSITE" id="PS51866"/>
    </source>
</evidence>
<keyword evidence="9" id="KW-0472">Membrane</keyword>
<dbReference type="PROSITE" id="PS00211">
    <property type="entry name" value="ABC_TRANSPORTER_1"/>
    <property type="match status" value="1"/>
</dbReference>
<dbReference type="PROSITE" id="PS50893">
    <property type="entry name" value="ABC_TRANSPORTER_2"/>
    <property type="match status" value="1"/>
</dbReference>
<dbReference type="Pfam" id="PF03459">
    <property type="entry name" value="TOBE"/>
    <property type="match status" value="1"/>
</dbReference>
<keyword evidence="6" id="KW-0547">Nucleotide-binding</keyword>
<evidence type="ECO:0000256" key="10">
    <source>
        <dbReference type="ARBA" id="ARBA00024722"/>
    </source>
</evidence>
<evidence type="ECO:0000256" key="1">
    <source>
        <dbReference type="ARBA" id="ARBA00005417"/>
    </source>
</evidence>
<evidence type="ECO:0000313" key="15">
    <source>
        <dbReference type="Proteomes" id="UP000542353"/>
    </source>
</evidence>
<dbReference type="SMART" id="SM00382">
    <property type="entry name" value="AAA"/>
    <property type="match status" value="1"/>
</dbReference>
<dbReference type="GO" id="GO:0015098">
    <property type="term" value="F:molybdate ion transmembrane transporter activity"/>
    <property type="evidence" value="ECO:0007669"/>
    <property type="project" value="InterPro"/>
</dbReference>
<evidence type="ECO:0000256" key="3">
    <source>
        <dbReference type="ARBA" id="ARBA00022475"/>
    </source>
</evidence>
<name>A0A7W7Z7C6_9BRAD</name>
<dbReference type="PANTHER" id="PTHR43514:SF10">
    <property type="entry name" value="MOLYBDENUM IMPORT ATP-BINDING PROTEIN MODC 2"/>
    <property type="match status" value="1"/>
</dbReference>
<dbReference type="GO" id="GO:0005524">
    <property type="term" value="F:ATP binding"/>
    <property type="evidence" value="ECO:0007669"/>
    <property type="project" value="UniProtKB-KW"/>
</dbReference>
<dbReference type="PROSITE" id="PS51866">
    <property type="entry name" value="MOP"/>
    <property type="match status" value="1"/>
</dbReference>
<dbReference type="Proteomes" id="UP000542353">
    <property type="component" value="Unassembled WGS sequence"/>
</dbReference>
<dbReference type="SUPFAM" id="SSF52540">
    <property type="entry name" value="P-loop containing nucleoside triphosphate hydrolases"/>
    <property type="match status" value="1"/>
</dbReference>
<dbReference type="AlphaFoldDB" id="A0A7W7Z7C6"/>
<keyword evidence="5" id="KW-0997">Cell inner membrane</keyword>
<comment type="similarity">
    <text evidence="1">Belongs to the ABC transporter superfamily.</text>
</comment>
<reference evidence="14 15" key="1">
    <citation type="submission" date="2020-08" db="EMBL/GenBank/DDBJ databases">
        <title>Genomic Encyclopedia of Type Strains, Phase IV (KMG-IV): sequencing the most valuable type-strain genomes for metagenomic binning, comparative biology and taxonomic classification.</title>
        <authorList>
            <person name="Goeker M."/>
        </authorList>
    </citation>
    <scope>NUCLEOTIDE SEQUENCE [LARGE SCALE GENOMIC DNA]</scope>
    <source>
        <strain evidence="14 15">DSM 12706</strain>
    </source>
</reference>
<protein>
    <submittedName>
        <fullName evidence="14">Molybdate transport system ATP-binding protein</fullName>
    </submittedName>
</protein>
<evidence type="ECO:0000256" key="4">
    <source>
        <dbReference type="ARBA" id="ARBA00022505"/>
    </source>
</evidence>
<dbReference type="InterPro" id="IPR003439">
    <property type="entry name" value="ABC_transporter-like_ATP-bd"/>
</dbReference>
<comment type="caution">
    <text evidence="14">The sequence shown here is derived from an EMBL/GenBank/DDBJ whole genome shotgun (WGS) entry which is preliminary data.</text>
</comment>
<dbReference type="InterPro" id="IPR011868">
    <property type="entry name" value="ModC_ABC_ATP-bd"/>
</dbReference>
<dbReference type="InterPro" id="IPR027417">
    <property type="entry name" value="P-loop_NTPase"/>
</dbReference>
<evidence type="ECO:0000313" key="14">
    <source>
        <dbReference type="EMBL" id="MBB5049274.1"/>
    </source>
</evidence>
<dbReference type="InterPro" id="IPR017871">
    <property type="entry name" value="ABC_transporter-like_CS"/>
</dbReference>
<dbReference type="InterPro" id="IPR004606">
    <property type="entry name" value="Mop_domain"/>
</dbReference>
<dbReference type="Gene3D" id="3.40.50.300">
    <property type="entry name" value="P-loop containing nucleotide triphosphate hydrolases"/>
    <property type="match status" value="1"/>
</dbReference>
<evidence type="ECO:0000256" key="11">
    <source>
        <dbReference type="PROSITE-ProRule" id="PRU01213"/>
    </source>
</evidence>
<dbReference type="NCBIfam" id="TIGR02142">
    <property type="entry name" value="modC_ABC"/>
    <property type="match status" value="1"/>
</dbReference>
<evidence type="ECO:0000256" key="5">
    <source>
        <dbReference type="ARBA" id="ARBA00022519"/>
    </source>
</evidence>
<evidence type="ECO:0000259" key="12">
    <source>
        <dbReference type="PROSITE" id="PS50893"/>
    </source>
</evidence>
<comment type="function">
    <text evidence="10">Involved in beta-(1--&gt;2)glucan export. Transmembrane domains (TMD) form a pore in the inner membrane and the ATP-binding domain (NBD) is responsible for energy generation.</text>
</comment>
<keyword evidence="8" id="KW-1278">Translocase</keyword>
<dbReference type="GO" id="GO:0140359">
    <property type="term" value="F:ABC-type transporter activity"/>
    <property type="evidence" value="ECO:0007669"/>
    <property type="project" value="InterPro"/>
</dbReference>
<dbReference type="EMBL" id="JACHIH010000033">
    <property type="protein sequence ID" value="MBB5049274.1"/>
    <property type="molecule type" value="Genomic_DNA"/>
</dbReference>
<feature type="domain" description="ABC transporter" evidence="12">
    <location>
        <begin position="5"/>
        <end position="238"/>
    </location>
</feature>
<accession>A0A7W7Z7C6</accession>
<evidence type="ECO:0000256" key="8">
    <source>
        <dbReference type="ARBA" id="ARBA00022967"/>
    </source>
</evidence>
<dbReference type="RefSeq" id="WP_184261332.1">
    <property type="nucleotide sequence ID" value="NZ_JACHIH010000033.1"/>
</dbReference>
<dbReference type="InterPro" id="IPR050334">
    <property type="entry name" value="Molybdenum_import_ModC"/>
</dbReference>
<sequence>MRDVSRNIHAEFRGVLGRFTLDASFTVPATGITGLFGPSGCGKSTVLRCIAGLQQLPGSTFSIDGDVWQDGPLFRRPHQRPIGYVFQEASLFAHLSVQANLLYGAPRDAAHARSSIEFDEVVELLGLAALLERSPRHLSGGERQRVAIGRALLSQPKLLLMDEPLSALDRLTKDEILPFLERLHARLSLPVIYVSHDMAEIERLADHLVLMRAGKVLAAGPLTTLQSDPSLPLAASRDAAVNFEGTVESYDPSYSLLTLRIDGGRLLVPSPPAASGERRRLRIAAGDVSLAREHPHNTSILNVLPARIVSRTALGASEILVVLALGEDGAGAKLLARVTRRSWDHLQLAEGLDVIAQVKGVALAPGRNAGMHASSPGLRGR</sequence>
<dbReference type="InterPro" id="IPR005116">
    <property type="entry name" value="Transp-assoc_OB_typ1"/>
</dbReference>
<evidence type="ECO:0000256" key="7">
    <source>
        <dbReference type="ARBA" id="ARBA00022840"/>
    </source>
</evidence>
<organism evidence="14 15">
    <name type="scientific">Rhodopseudomonas rhenobacensis</name>
    <dbReference type="NCBI Taxonomy" id="87461"/>
    <lineage>
        <taxon>Bacteria</taxon>
        <taxon>Pseudomonadati</taxon>
        <taxon>Pseudomonadota</taxon>
        <taxon>Alphaproteobacteria</taxon>
        <taxon>Hyphomicrobiales</taxon>
        <taxon>Nitrobacteraceae</taxon>
        <taxon>Rhodopseudomonas</taxon>
    </lineage>
</organism>
<keyword evidence="3" id="KW-1003">Cell membrane</keyword>
<dbReference type="Pfam" id="PF00005">
    <property type="entry name" value="ABC_tran"/>
    <property type="match status" value="1"/>
</dbReference>
<dbReference type="Gene3D" id="2.40.50.100">
    <property type="match status" value="1"/>
</dbReference>
<dbReference type="GO" id="GO:0016887">
    <property type="term" value="F:ATP hydrolysis activity"/>
    <property type="evidence" value="ECO:0007669"/>
    <property type="project" value="InterPro"/>
</dbReference>
<dbReference type="PANTHER" id="PTHR43514">
    <property type="entry name" value="ABC TRANSPORTER I FAMILY MEMBER 10"/>
    <property type="match status" value="1"/>
</dbReference>
<keyword evidence="2" id="KW-0813">Transport</keyword>
<keyword evidence="15" id="KW-1185">Reference proteome</keyword>
<evidence type="ECO:0000256" key="6">
    <source>
        <dbReference type="ARBA" id="ARBA00022741"/>
    </source>
</evidence>